<keyword evidence="15" id="KW-1185">Reference proteome</keyword>
<proteinExistence type="inferred from homology"/>
<dbReference type="Gene3D" id="1.10.630.10">
    <property type="entry name" value="Cytochrome P450"/>
    <property type="match status" value="1"/>
</dbReference>
<keyword evidence="8" id="KW-0560">Oxidoreductase</keyword>
<dbReference type="PANTHER" id="PTHR46206">
    <property type="entry name" value="CYTOCHROME P450"/>
    <property type="match status" value="1"/>
</dbReference>
<protein>
    <submittedName>
        <fullName evidence="14">Cytochrome P450</fullName>
    </submittedName>
</protein>
<dbReference type="GO" id="GO:0016705">
    <property type="term" value="F:oxidoreductase activity, acting on paired donors, with incorporation or reduction of molecular oxygen"/>
    <property type="evidence" value="ECO:0007669"/>
    <property type="project" value="InterPro"/>
</dbReference>
<evidence type="ECO:0000256" key="11">
    <source>
        <dbReference type="ARBA" id="ARBA00023136"/>
    </source>
</evidence>
<evidence type="ECO:0000256" key="12">
    <source>
        <dbReference type="PIRSR" id="PIRSR602403-1"/>
    </source>
</evidence>
<dbReference type="InterPro" id="IPR002403">
    <property type="entry name" value="Cyt_P450_E_grp-IV"/>
</dbReference>
<dbReference type="GeneID" id="43592924"/>
<evidence type="ECO:0000313" key="15">
    <source>
        <dbReference type="Proteomes" id="UP000254866"/>
    </source>
</evidence>
<dbReference type="CDD" id="cd11041">
    <property type="entry name" value="CYP503A1-like"/>
    <property type="match status" value="1"/>
</dbReference>
<evidence type="ECO:0000256" key="2">
    <source>
        <dbReference type="ARBA" id="ARBA00004370"/>
    </source>
</evidence>
<dbReference type="GO" id="GO:0004497">
    <property type="term" value="F:monooxygenase activity"/>
    <property type="evidence" value="ECO:0007669"/>
    <property type="project" value="UniProtKB-KW"/>
</dbReference>
<accession>A0A370TX39</accession>
<keyword evidence="9 12" id="KW-0408">Iron</keyword>
<dbReference type="GO" id="GO:0020037">
    <property type="term" value="F:heme binding"/>
    <property type="evidence" value="ECO:0007669"/>
    <property type="project" value="InterPro"/>
</dbReference>
<evidence type="ECO:0000256" key="7">
    <source>
        <dbReference type="ARBA" id="ARBA00022989"/>
    </source>
</evidence>
<dbReference type="GO" id="GO:0016020">
    <property type="term" value="C:membrane"/>
    <property type="evidence" value="ECO:0007669"/>
    <property type="project" value="UniProtKB-SubCell"/>
</dbReference>
<dbReference type="PRINTS" id="PR00465">
    <property type="entry name" value="EP450IV"/>
</dbReference>
<evidence type="ECO:0000256" key="10">
    <source>
        <dbReference type="ARBA" id="ARBA00023033"/>
    </source>
</evidence>
<evidence type="ECO:0000256" key="1">
    <source>
        <dbReference type="ARBA" id="ARBA00001971"/>
    </source>
</evidence>
<keyword evidence="6 12" id="KW-0479">Metal-binding</keyword>
<evidence type="ECO:0000256" key="8">
    <source>
        <dbReference type="ARBA" id="ARBA00023002"/>
    </source>
</evidence>
<keyword evidence="11 13" id="KW-0472">Membrane</keyword>
<gene>
    <name evidence="14" type="ORF">BP5553_00075</name>
</gene>
<keyword evidence="7 13" id="KW-1133">Transmembrane helix</keyword>
<comment type="cofactor">
    <cofactor evidence="1 12">
        <name>heme</name>
        <dbReference type="ChEBI" id="CHEBI:30413"/>
    </cofactor>
</comment>
<feature type="transmembrane region" description="Helical" evidence="13">
    <location>
        <begin position="12"/>
        <end position="34"/>
    </location>
</feature>
<comment type="subcellular location">
    <subcellularLocation>
        <location evidence="2">Membrane</location>
    </subcellularLocation>
</comment>
<evidence type="ECO:0000256" key="9">
    <source>
        <dbReference type="ARBA" id="ARBA00023004"/>
    </source>
</evidence>
<evidence type="ECO:0000256" key="3">
    <source>
        <dbReference type="ARBA" id="ARBA00010617"/>
    </source>
</evidence>
<keyword evidence="10" id="KW-0503">Monooxygenase</keyword>
<name>A0A370TX39_9HELO</name>
<dbReference type="Pfam" id="PF00067">
    <property type="entry name" value="p450"/>
    <property type="match status" value="1"/>
</dbReference>
<evidence type="ECO:0000256" key="4">
    <source>
        <dbReference type="ARBA" id="ARBA00022617"/>
    </source>
</evidence>
<dbReference type="AlphaFoldDB" id="A0A370TX39"/>
<keyword evidence="4 12" id="KW-0349">Heme</keyword>
<evidence type="ECO:0000256" key="6">
    <source>
        <dbReference type="ARBA" id="ARBA00022723"/>
    </source>
</evidence>
<dbReference type="SUPFAM" id="SSF48264">
    <property type="entry name" value="Cytochrome P450"/>
    <property type="match status" value="1"/>
</dbReference>
<dbReference type="RefSeq" id="XP_031872752.1">
    <property type="nucleotide sequence ID" value="XM_032008698.1"/>
</dbReference>
<feature type="binding site" description="axial binding residue" evidence="12">
    <location>
        <position position="474"/>
    </location>
    <ligand>
        <name>heme</name>
        <dbReference type="ChEBI" id="CHEBI:30413"/>
    </ligand>
    <ligandPart>
        <name>Fe</name>
        <dbReference type="ChEBI" id="CHEBI:18248"/>
    </ligandPart>
</feature>
<evidence type="ECO:0000256" key="5">
    <source>
        <dbReference type="ARBA" id="ARBA00022692"/>
    </source>
</evidence>
<dbReference type="Proteomes" id="UP000254866">
    <property type="component" value="Unassembled WGS sequence"/>
</dbReference>
<dbReference type="EMBL" id="NPIC01000001">
    <property type="protein sequence ID" value="RDL40096.1"/>
    <property type="molecule type" value="Genomic_DNA"/>
</dbReference>
<dbReference type="InterPro" id="IPR001128">
    <property type="entry name" value="Cyt_P450"/>
</dbReference>
<dbReference type="STRING" id="2656787.A0A370TX39"/>
<evidence type="ECO:0000256" key="13">
    <source>
        <dbReference type="SAM" id="Phobius"/>
    </source>
</evidence>
<comment type="similarity">
    <text evidence="3">Belongs to the cytochrome P450 family.</text>
</comment>
<dbReference type="InterPro" id="IPR036396">
    <property type="entry name" value="Cyt_P450_sf"/>
</dbReference>
<comment type="caution">
    <text evidence="14">The sequence shown here is derived from an EMBL/GenBank/DDBJ whole genome shotgun (WGS) entry which is preliminary data.</text>
</comment>
<reference evidence="14 15" key="1">
    <citation type="journal article" date="2018" name="IMA Fungus">
        <title>IMA Genome-F 9: Draft genome sequence of Annulohypoxylon stygium, Aspergillus mulundensis, Berkeleyomyces basicola (syn. Thielaviopsis basicola), Ceratocystis smalleyi, two Cercospora beticola strains, Coleophoma cylindrospora, Fusarium fracticaudum, Phialophora cf. hyalina, and Morchella septimelata.</title>
        <authorList>
            <person name="Wingfield B.D."/>
            <person name="Bills G.F."/>
            <person name="Dong Y."/>
            <person name="Huang W."/>
            <person name="Nel W.J."/>
            <person name="Swalarsk-Parry B.S."/>
            <person name="Vaghefi N."/>
            <person name="Wilken P.M."/>
            <person name="An Z."/>
            <person name="de Beer Z.W."/>
            <person name="De Vos L."/>
            <person name="Chen L."/>
            <person name="Duong T.A."/>
            <person name="Gao Y."/>
            <person name="Hammerbacher A."/>
            <person name="Kikkert J.R."/>
            <person name="Li Y."/>
            <person name="Li H."/>
            <person name="Li K."/>
            <person name="Li Q."/>
            <person name="Liu X."/>
            <person name="Ma X."/>
            <person name="Naidoo K."/>
            <person name="Pethybridge S.J."/>
            <person name="Sun J."/>
            <person name="Steenkamp E.T."/>
            <person name="van der Nest M.A."/>
            <person name="van Wyk S."/>
            <person name="Wingfield M.J."/>
            <person name="Xiong C."/>
            <person name="Yue Q."/>
            <person name="Zhang X."/>
        </authorList>
    </citation>
    <scope>NUCLEOTIDE SEQUENCE [LARGE SCALE GENOMIC DNA]</scope>
    <source>
        <strain evidence="14 15">BP 5553</strain>
    </source>
</reference>
<sequence>MTSIDWSAVQDVCFSNGGVILGIAFCAVLLGIWIHRNIPDFPKAPNDLDITTDLSLATRWIQSKKWLLRGRAMLIDAHVPGKTYMLPTPKNYCVFISAENNIKEFASSSNFSLHQAYDDLFSYRYNKLWHDEGESVHMTQIYYFRVLREGLTTKLPVLYPYMHETLVKGVADHLARKKAVDVNRQGWKQIHHYPFLEYITVSVIGPIFWGESLWANPEFQDAARRFPAQYFAFGEIVQHVPTFAVPLVKFAVTKGNKYRNILIKHLLPIVSEQMAEARNTPKSEENLPFINFIQYTVLMTQGKPYWTQERIILLLESLWRAGGHSVPMTLTHIMNSLCQYPEYMEPIREELDQQPQMNFSVLESLPLLNSFIKEVIRTKPLDSASTRRKALKTHTFKDGPHVPAGNLVCIPSYGIMNDAALYPNPEVFNGFRFTTRPTSDNQESIKGKQGETTRSKVTDVDLSFPFWGYGKEACPGRFFASFEMKSVIALLVSRYDFKLANADKPTTWLWRTFTLPRKDTVLLIRERSEH</sequence>
<dbReference type="GO" id="GO:0005506">
    <property type="term" value="F:iron ion binding"/>
    <property type="evidence" value="ECO:0007669"/>
    <property type="project" value="InterPro"/>
</dbReference>
<dbReference type="PANTHER" id="PTHR46206:SF5">
    <property type="entry name" value="P450, PUTATIVE (EUROFUNG)-RELATED"/>
    <property type="match status" value="1"/>
</dbReference>
<keyword evidence="5 13" id="KW-0812">Transmembrane</keyword>
<evidence type="ECO:0000313" key="14">
    <source>
        <dbReference type="EMBL" id="RDL40096.1"/>
    </source>
</evidence>
<organism evidence="14 15">
    <name type="scientific">Venustampulla echinocandica</name>
    <dbReference type="NCBI Taxonomy" id="2656787"/>
    <lineage>
        <taxon>Eukaryota</taxon>
        <taxon>Fungi</taxon>
        <taxon>Dikarya</taxon>
        <taxon>Ascomycota</taxon>
        <taxon>Pezizomycotina</taxon>
        <taxon>Leotiomycetes</taxon>
        <taxon>Helotiales</taxon>
        <taxon>Pleuroascaceae</taxon>
        <taxon>Venustampulla</taxon>
    </lineage>
</organism>
<dbReference type="OrthoDB" id="1844152at2759"/>